<dbReference type="InterPro" id="IPR044922">
    <property type="entry name" value="DUF2063_N_sf"/>
</dbReference>
<dbReference type="Pfam" id="PF09836">
    <property type="entry name" value="DUF2063"/>
    <property type="match status" value="1"/>
</dbReference>
<proteinExistence type="predicted"/>
<evidence type="ECO:0000259" key="1">
    <source>
        <dbReference type="Pfam" id="PF09836"/>
    </source>
</evidence>
<dbReference type="InterPro" id="IPR018640">
    <property type="entry name" value="DUF2063"/>
</dbReference>
<reference evidence="3" key="1">
    <citation type="journal article" date="2019" name="Int. J. Syst. Evol. Microbiol.">
        <title>The Global Catalogue of Microorganisms (GCM) 10K type strain sequencing project: providing services to taxonomists for standard genome sequencing and annotation.</title>
        <authorList>
            <consortium name="The Broad Institute Genomics Platform"/>
            <consortium name="The Broad Institute Genome Sequencing Center for Infectious Disease"/>
            <person name="Wu L."/>
            <person name="Ma J."/>
        </authorList>
    </citation>
    <scope>NUCLEOTIDE SEQUENCE [LARGE SCALE GENOMIC DNA]</scope>
    <source>
        <strain evidence="3">JCM 17551</strain>
    </source>
</reference>
<keyword evidence="2" id="KW-0238">DNA-binding</keyword>
<dbReference type="RefSeq" id="WP_344797230.1">
    <property type="nucleotide sequence ID" value="NZ_BAABBN010000004.1"/>
</dbReference>
<protein>
    <submittedName>
        <fullName evidence="2">DNA-binding domain-containing protein</fullName>
    </submittedName>
</protein>
<accession>A0ABP7MF68</accession>
<comment type="caution">
    <text evidence="2">The sequence shown here is derived from an EMBL/GenBank/DDBJ whole genome shotgun (WGS) entry which is preliminary data.</text>
</comment>
<keyword evidence="3" id="KW-1185">Reference proteome</keyword>
<dbReference type="GO" id="GO:0003677">
    <property type="term" value="F:DNA binding"/>
    <property type="evidence" value="ECO:0007669"/>
    <property type="project" value="UniProtKB-KW"/>
</dbReference>
<dbReference type="EMBL" id="BAABBN010000004">
    <property type="protein sequence ID" value="GAA3920896.1"/>
    <property type="molecule type" value="Genomic_DNA"/>
</dbReference>
<name>A0ABP7MF68_9GAMM</name>
<feature type="domain" description="Putative DNA-binding" evidence="1">
    <location>
        <begin position="5"/>
        <end position="98"/>
    </location>
</feature>
<sequence>MKLEELQNQFQSQLLAQNCQDADWISASSRGLTAEFRLSIYQNAYRVRLAETLLDTFEHTANYITEELFETLAYAYIEGHPSTNTNIGMYGQHFPDYLKQELPSCQEVFEVAMMDWLLRRAFDGADSPALTKPVLEEIVASGRGISHLKLVPTVCLTTQKWNSLDIWHAVNLDKEASTATKLREPMTVMVWRKETSPHFRSLSHIETKAVELLQSGQSIESLCEILSEQFPDLDIATEFGALLVRWLDDEILSSNVD</sequence>
<gene>
    <name evidence="2" type="ORF">GCM10022277_15770</name>
</gene>
<dbReference type="Proteomes" id="UP001501565">
    <property type="component" value="Unassembled WGS sequence"/>
</dbReference>
<dbReference type="Gene3D" id="1.10.150.690">
    <property type="entry name" value="DUF2063"/>
    <property type="match status" value="1"/>
</dbReference>
<evidence type="ECO:0000313" key="3">
    <source>
        <dbReference type="Proteomes" id="UP001501565"/>
    </source>
</evidence>
<evidence type="ECO:0000313" key="2">
    <source>
        <dbReference type="EMBL" id="GAA3920896.1"/>
    </source>
</evidence>
<organism evidence="2 3">
    <name type="scientific">Litoribacillus peritrichatus</name>
    <dbReference type="NCBI Taxonomy" id="718191"/>
    <lineage>
        <taxon>Bacteria</taxon>
        <taxon>Pseudomonadati</taxon>
        <taxon>Pseudomonadota</taxon>
        <taxon>Gammaproteobacteria</taxon>
        <taxon>Oceanospirillales</taxon>
        <taxon>Oceanospirillaceae</taxon>
        <taxon>Litoribacillus</taxon>
    </lineage>
</organism>